<keyword evidence="4" id="KW-1185">Reference proteome</keyword>
<keyword evidence="1" id="KW-0812">Transmembrane</keyword>
<reference evidence="3" key="1">
    <citation type="submission" date="2023-10" db="EMBL/GenBank/DDBJ databases">
        <authorList>
            <person name="Chen Y."/>
            <person name="Shah S."/>
            <person name="Dougan E. K."/>
            <person name="Thang M."/>
            <person name="Chan C."/>
        </authorList>
    </citation>
    <scope>NUCLEOTIDE SEQUENCE [LARGE SCALE GENOMIC DNA]</scope>
</reference>
<dbReference type="PANTHER" id="PTHR13018:SF5">
    <property type="entry name" value="RE44586P"/>
    <property type="match status" value="1"/>
</dbReference>
<evidence type="ECO:0000256" key="1">
    <source>
        <dbReference type="SAM" id="Phobius"/>
    </source>
</evidence>
<keyword evidence="1" id="KW-0472">Membrane</keyword>
<evidence type="ECO:0000259" key="2">
    <source>
        <dbReference type="Pfam" id="PF02714"/>
    </source>
</evidence>
<proteinExistence type="predicted"/>
<accession>A0ABN9WP66</accession>
<name>A0ABN9WP66_9DINO</name>
<organism evidence="3 4">
    <name type="scientific">Prorocentrum cordatum</name>
    <dbReference type="NCBI Taxonomy" id="2364126"/>
    <lineage>
        <taxon>Eukaryota</taxon>
        <taxon>Sar</taxon>
        <taxon>Alveolata</taxon>
        <taxon>Dinophyceae</taxon>
        <taxon>Prorocentrales</taxon>
        <taxon>Prorocentraceae</taxon>
        <taxon>Prorocentrum</taxon>
    </lineage>
</organism>
<evidence type="ECO:0000313" key="3">
    <source>
        <dbReference type="EMBL" id="CAK0887321.1"/>
    </source>
</evidence>
<dbReference type="PANTHER" id="PTHR13018">
    <property type="entry name" value="PROBABLE MEMBRANE PROTEIN DUF221-RELATED"/>
    <property type="match status" value="1"/>
</dbReference>
<feature type="transmembrane region" description="Helical" evidence="1">
    <location>
        <begin position="125"/>
        <end position="146"/>
    </location>
</feature>
<feature type="transmembrane region" description="Helical" evidence="1">
    <location>
        <begin position="64"/>
        <end position="89"/>
    </location>
</feature>
<dbReference type="InterPro" id="IPR045122">
    <property type="entry name" value="Csc1-like"/>
</dbReference>
<protein>
    <recommendedName>
        <fullName evidence="2">CSC1/OSCA1-like 7TM region domain-containing protein</fullName>
    </recommendedName>
</protein>
<keyword evidence="1" id="KW-1133">Transmembrane helix</keyword>
<dbReference type="Proteomes" id="UP001189429">
    <property type="component" value="Unassembled WGS sequence"/>
</dbReference>
<sequence>MGPADMVYTVLQCTTTVFQLLRLVPLLKFKSASLVCEQERAKELSEPEDQDYNGMGGRTARVTLILATGLIFSTVIPLILPLTCLFFFISRFTYGYLMAFAETKKVDLGGVFWCQALKHMQNSMLIYVVMMSGICYMQAATWYPFWISVSSMAYCYTARMSFEYDLLWESLPFKKVVEASDESATVSTQRGYVQKELEDLMQDSKSPN</sequence>
<evidence type="ECO:0000313" key="4">
    <source>
        <dbReference type="Proteomes" id="UP001189429"/>
    </source>
</evidence>
<feature type="domain" description="CSC1/OSCA1-like 7TM region" evidence="2">
    <location>
        <begin position="8"/>
        <end position="134"/>
    </location>
</feature>
<dbReference type="Pfam" id="PF02714">
    <property type="entry name" value="RSN1_7TM"/>
    <property type="match status" value="1"/>
</dbReference>
<comment type="caution">
    <text evidence="3">The sequence shown here is derived from an EMBL/GenBank/DDBJ whole genome shotgun (WGS) entry which is preliminary data.</text>
</comment>
<dbReference type="EMBL" id="CAUYUJ010018926">
    <property type="protein sequence ID" value="CAK0887321.1"/>
    <property type="molecule type" value="Genomic_DNA"/>
</dbReference>
<dbReference type="InterPro" id="IPR003864">
    <property type="entry name" value="CSC1/OSCA1-like_7TM"/>
</dbReference>
<gene>
    <name evidence="3" type="ORF">PCOR1329_LOCUS68417</name>
</gene>